<dbReference type="InterPro" id="IPR018376">
    <property type="entry name" value="Enoyl-CoA_hyd/isom_CS"/>
</dbReference>
<comment type="similarity">
    <text evidence="2 7">Belongs to the enoyl-CoA hydratase/isomerase family.</text>
</comment>
<dbReference type="InterPro" id="IPR029045">
    <property type="entry name" value="ClpP/crotonase-like_dom_sf"/>
</dbReference>
<dbReference type="Gene3D" id="1.10.12.10">
    <property type="entry name" value="Lyase 2-enoyl-coa Hydratase, Chain A, domain 2"/>
    <property type="match status" value="1"/>
</dbReference>
<comment type="catalytic activity">
    <reaction evidence="5">
        <text>a (3S)-3-hydroxyacyl-CoA = a (2E)-enoyl-CoA + H2O</text>
        <dbReference type="Rhea" id="RHEA:16105"/>
        <dbReference type="ChEBI" id="CHEBI:15377"/>
        <dbReference type="ChEBI" id="CHEBI:57318"/>
        <dbReference type="ChEBI" id="CHEBI:58856"/>
        <dbReference type="EC" id="4.2.1.17"/>
    </reaction>
</comment>
<dbReference type="PANTHER" id="PTHR43459">
    <property type="entry name" value="ENOYL-COA HYDRATASE"/>
    <property type="match status" value="1"/>
</dbReference>
<dbReference type="InterPro" id="IPR014748">
    <property type="entry name" value="Enoyl-CoA_hydra_C"/>
</dbReference>
<keyword evidence="3" id="KW-0276">Fatty acid metabolism</keyword>
<evidence type="ECO:0000256" key="4">
    <source>
        <dbReference type="ARBA" id="ARBA00023098"/>
    </source>
</evidence>
<dbReference type="PANTHER" id="PTHR43459:SF3">
    <property type="entry name" value="ENOYL-COA HYDRATASE ECHA15 (ENOYL HYDRASE) (UNSATURATED ACYL-COA HYDRATASE) (CROTONASE)-RELATED"/>
    <property type="match status" value="1"/>
</dbReference>
<dbReference type="CDD" id="cd06558">
    <property type="entry name" value="crotonase-like"/>
    <property type="match status" value="1"/>
</dbReference>
<evidence type="ECO:0000313" key="9">
    <source>
        <dbReference type="Proteomes" id="UP000467130"/>
    </source>
</evidence>
<dbReference type="Gene3D" id="3.90.226.10">
    <property type="entry name" value="2-enoyl-CoA Hydratase, Chain A, domain 1"/>
    <property type="match status" value="1"/>
</dbReference>
<dbReference type="AlphaFoldDB" id="A0A7I7Q4S5"/>
<proteinExistence type="inferred from homology"/>
<name>A0A7I7Q4S5_9MYCO</name>
<sequence length="282" mass="30471">MAPLRNINPVSVAPISVNYDEFPSLRFEHGDETGLAGVLTVVLDAPGLNSVGPQLHRDLADVWPAINRDPDVRAVLIRGEGKAFSSGGSFELIDETINDYEGRIRIMREARDLVLNIVNFDKPLVSAIRGPAVGAGLVVALLSDISVAGRSARIIDGHTKLGVAAGDHAAICWPLLVGMAKAKYYLLTCDTLLGEEAERIGLVSLCVDDDEVLARASQVANDLAQGAQNAIRWTKHSLNYWYRMFAPAFETSLGLEFLGFSGPDVQEGLAAHREKRPARFNG</sequence>
<evidence type="ECO:0000313" key="8">
    <source>
        <dbReference type="EMBL" id="BBY21345.1"/>
    </source>
</evidence>
<dbReference type="Proteomes" id="UP000467130">
    <property type="component" value="Chromosome"/>
</dbReference>
<reference evidence="8 9" key="1">
    <citation type="journal article" date="2019" name="Emerg. Microbes Infect.">
        <title>Comprehensive subspecies identification of 175 nontuberculous mycobacteria species based on 7547 genomic profiles.</title>
        <authorList>
            <person name="Matsumoto Y."/>
            <person name="Kinjo T."/>
            <person name="Motooka D."/>
            <person name="Nabeya D."/>
            <person name="Jung N."/>
            <person name="Uechi K."/>
            <person name="Horii T."/>
            <person name="Iida T."/>
            <person name="Fujita J."/>
            <person name="Nakamura S."/>
        </authorList>
    </citation>
    <scope>NUCLEOTIDE SEQUENCE [LARGE SCALE GENOMIC DNA]</scope>
    <source>
        <strain evidence="8 9">JCM 17783</strain>
    </source>
</reference>
<dbReference type="InterPro" id="IPR001753">
    <property type="entry name" value="Enoyl-CoA_hydra/iso"/>
</dbReference>
<protein>
    <submittedName>
        <fullName evidence="8">Enoyl-CoA hydratase</fullName>
    </submittedName>
</protein>
<organism evidence="8 9">
    <name type="scientific">Mycobacterium stomatepiae</name>
    <dbReference type="NCBI Taxonomy" id="470076"/>
    <lineage>
        <taxon>Bacteria</taxon>
        <taxon>Bacillati</taxon>
        <taxon>Actinomycetota</taxon>
        <taxon>Actinomycetes</taxon>
        <taxon>Mycobacteriales</taxon>
        <taxon>Mycobacteriaceae</taxon>
        <taxon>Mycobacterium</taxon>
        <taxon>Mycobacterium simiae complex</taxon>
    </lineage>
</organism>
<gene>
    <name evidence="8" type="primary">echA15</name>
    <name evidence="8" type="ORF">MSTO_15500</name>
</gene>
<evidence type="ECO:0000256" key="2">
    <source>
        <dbReference type="ARBA" id="ARBA00005254"/>
    </source>
</evidence>
<evidence type="ECO:0000256" key="5">
    <source>
        <dbReference type="ARBA" id="ARBA00023709"/>
    </source>
</evidence>
<dbReference type="GO" id="GO:0004300">
    <property type="term" value="F:enoyl-CoA hydratase activity"/>
    <property type="evidence" value="ECO:0007669"/>
    <property type="project" value="UniProtKB-EC"/>
</dbReference>
<evidence type="ECO:0000256" key="6">
    <source>
        <dbReference type="ARBA" id="ARBA00023717"/>
    </source>
</evidence>
<accession>A0A7I7Q4S5</accession>
<evidence type="ECO:0000256" key="1">
    <source>
        <dbReference type="ARBA" id="ARBA00002994"/>
    </source>
</evidence>
<dbReference type="Pfam" id="PF00378">
    <property type="entry name" value="ECH_1"/>
    <property type="match status" value="1"/>
</dbReference>
<comment type="function">
    <text evidence="1">Could possibly oxidize fatty acids using specific components.</text>
</comment>
<comment type="catalytic activity">
    <reaction evidence="6">
        <text>a 4-saturated-(3S)-3-hydroxyacyl-CoA = a (3E)-enoyl-CoA + H2O</text>
        <dbReference type="Rhea" id="RHEA:20724"/>
        <dbReference type="ChEBI" id="CHEBI:15377"/>
        <dbReference type="ChEBI" id="CHEBI:58521"/>
        <dbReference type="ChEBI" id="CHEBI:137480"/>
        <dbReference type="EC" id="4.2.1.17"/>
    </reaction>
</comment>
<dbReference type="PROSITE" id="PS00166">
    <property type="entry name" value="ENOYL_COA_HYDRATASE"/>
    <property type="match status" value="1"/>
</dbReference>
<dbReference type="EMBL" id="AP022587">
    <property type="protein sequence ID" value="BBY21345.1"/>
    <property type="molecule type" value="Genomic_DNA"/>
</dbReference>
<evidence type="ECO:0000256" key="7">
    <source>
        <dbReference type="RuleBase" id="RU003707"/>
    </source>
</evidence>
<dbReference type="GO" id="GO:0006631">
    <property type="term" value="P:fatty acid metabolic process"/>
    <property type="evidence" value="ECO:0007669"/>
    <property type="project" value="UniProtKB-KW"/>
</dbReference>
<dbReference type="SUPFAM" id="SSF52096">
    <property type="entry name" value="ClpP/crotonase"/>
    <property type="match status" value="1"/>
</dbReference>
<evidence type="ECO:0000256" key="3">
    <source>
        <dbReference type="ARBA" id="ARBA00022832"/>
    </source>
</evidence>
<keyword evidence="9" id="KW-1185">Reference proteome</keyword>
<keyword evidence="4" id="KW-0443">Lipid metabolism</keyword>
<dbReference type="NCBIfam" id="NF005595">
    <property type="entry name" value="PRK07327.1"/>
    <property type="match status" value="1"/>
</dbReference>
<dbReference type="KEGG" id="msto:MSTO_15500"/>